<dbReference type="NCBIfam" id="TIGR01571">
    <property type="entry name" value="A_thal_Cys_rich"/>
    <property type="match status" value="1"/>
</dbReference>
<reference evidence="2" key="1">
    <citation type="submission" date="2024-02" db="EMBL/GenBank/DDBJ databases">
        <authorList>
            <consortium name="ELIXIR-Norway"/>
            <consortium name="Elixir Norway"/>
        </authorList>
    </citation>
    <scope>NUCLEOTIDE SEQUENCE</scope>
</reference>
<evidence type="ECO:0000313" key="3">
    <source>
        <dbReference type="Proteomes" id="UP001497512"/>
    </source>
</evidence>
<protein>
    <recommendedName>
        <fullName evidence="1">MCAfunc domain-containing protein</fullName>
    </recommendedName>
</protein>
<dbReference type="Pfam" id="PF04749">
    <property type="entry name" value="PLAC8"/>
    <property type="match status" value="1"/>
</dbReference>
<dbReference type="PANTHER" id="PTHR46604">
    <property type="entry name" value="PROTEIN MID1-COMPLEMENTING ACTIVITY 1"/>
    <property type="match status" value="1"/>
</dbReference>
<feature type="domain" description="MCAfunc" evidence="1">
    <location>
        <begin position="30"/>
        <end position="170"/>
    </location>
</feature>
<dbReference type="PANTHER" id="PTHR46604:SF3">
    <property type="entry name" value="PROTEIN MID1-COMPLEMENTING ACTIVITY 1"/>
    <property type="match status" value="1"/>
</dbReference>
<proteinExistence type="predicted"/>
<dbReference type="Proteomes" id="UP001497512">
    <property type="component" value="Chromosome 17"/>
</dbReference>
<dbReference type="InterPro" id="IPR036537">
    <property type="entry name" value="Adaptor_Cbl_N_dom_sf"/>
</dbReference>
<dbReference type="Pfam" id="PF19584">
    <property type="entry name" value="MCAfunc"/>
    <property type="match status" value="1"/>
</dbReference>
<dbReference type="InterPro" id="IPR059179">
    <property type="entry name" value="MLKL-like_MCAfunc"/>
</dbReference>
<name>A0ABP0TZI3_9BRYO</name>
<dbReference type="Gene3D" id="1.20.930.20">
    <property type="entry name" value="Adaptor protein Cbl, N-terminal domain"/>
    <property type="match status" value="1"/>
</dbReference>
<dbReference type="CDD" id="cd21037">
    <property type="entry name" value="MLKL_NTD"/>
    <property type="match status" value="1"/>
</dbReference>
<keyword evidence="3" id="KW-1185">Reference proteome</keyword>
<dbReference type="InterPro" id="IPR006461">
    <property type="entry name" value="PLAC_motif_containing"/>
</dbReference>
<accession>A0ABP0TZI3</accession>
<evidence type="ECO:0000313" key="2">
    <source>
        <dbReference type="EMBL" id="CAK9208576.1"/>
    </source>
</evidence>
<dbReference type="EMBL" id="OZ019909">
    <property type="protein sequence ID" value="CAK9208576.1"/>
    <property type="molecule type" value="Genomic_DNA"/>
</dbReference>
<organism evidence="2 3">
    <name type="scientific">Sphagnum troendelagicum</name>
    <dbReference type="NCBI Taxonomy" id="128251"/>
    <lineage>
        <taxon>Eukaryota</taxon>
        <taxon>Viridiplantae</taxon>
        <taxon>Streptophyta</taxon>
        <taxon>Embryophyta</taxon>
        <taxon>Bryophyta</taxon>
        <taxon>Sphagnophytina</taxon>
        <taxon>Sphagnopsida</taxon>
        <taxon>Sphagnales</taxon>
        <taxon>Sphagnaceae</taxon>
        <taxon>Sphagnum</taxon>
    </lineage>
</organism>
<evidence type="ECO:0000259" key="1">
    <source>
        <dbReference type="Pfam" id="PF19584"/>
    </source>
</evidence>
<gene>
    <name evidence="2" type="ORF">CSSPTR1EN2_LOCUS9252</name>
</gene>
<sequence length="411" mass="47475">MAGFFNWASWVAVGDIANVGQLTGVNAIQLIAMVIKAANNARMHKKNCRQFAQHLKLISGLLEQLNLTDLKRRPECREPLELLEQALRKAVILVESCRDKSYLYLVAMGWVYVTKFRDYQDEIDRYLKLIPLISLVETSRDRLMAIERDRRLYTLEEDEMKVQETLLKSERSRSDSMRVSHQLSRRYPGYSIDQALREENSKLRKELEYMRACMELEQCDVIEHLIDFTETAAVDPAILEAAGASPKSTDTAAADRRGERRHKVVKETKLRNMSHPNNSFVTSHYNNEIEDWDRNLFACCFQPCLCIKVFCSPCDTFTLIATSVSDGEISQARACNDLAFHALYGGCYCYTCCIRRKVRKRFNIEGDACGDYCAHVYCCCCSIMQEWHELQVQEKRAREMDPPLEQAMDEY</sequence>
<dbReference type="InterPro" id="IPR045766">
    <property type="entry name" value="MCAfunc"/>
</dbReference>